<evidence type="ECO:0000256" key="4">
    <source>
        <dbReference type="PROSITE-ProRule" id="PRU00175"/>
    </source>
</evidence>
<dbReference type="InterPro" id="IPR051834">
    <property type="entry name" value="RING_finger_E3_ligase"/>
</dbReference>
<feature type="transmembrane region" description="Helical" evidence="5">
    <location>
        <begin position="57"/>
        <end position="76"/>
    </location>
</feature>
<dbReference type="InterPro" id="IPR013083">
    <property type="entry name" value="Znf_RING/FYVE/PHD"/>
</dbReference>
<evidence type="ECO:0000313" key="9">
    <source>
        <dbReference type="Proteomes" id="UP000039324"/>
    </source>
</evidence>
<accession>A0A0G4J335</accession>
<evidence type="ECO:0000256" key="5">
    <source>
        <dbReference type="SAM" id="Phobius"/>
    </source>
</evidence>
<dbReference type="OrthoDB" id="8062037at2759"/>
<evidence type="ECO:0000256" key="1">
    <source>
        <dbReference type="ARBA" id="ARBA00022723"/>
    </source>
</evidence>
<dbReference type="PANTHER" id="PTHR45931:SF3">
    <property type="entry name" value="RING ZINC FINGER-CONTAINING PROTEIN"/>
    <property type="match status" value="1"/>
</dbReference>
<dbReference type="GO" id="GO:0008270">
    <property type="term" value="F:zinc ion binding"/>
    <property type="evidence" value="ECO:0007669"/>
    <property type="project" value="UniProtKB-KW"/>
</dbReference>
<sequence>MLTRALIGRAGRSLALSTLCVVILANIALFAWMADAFLTKTLGFYVAMCLQLMPRRFIGVVVTLNAMCLALFIAINCRPDLATHEPRTWVPVAVAFVTGRCLEFILRSKLESILAPPPDPRPPRFAIQLRGWLDDLPVDAYKATADGTRFPCSICLSPFVDGEPLRTLPCFHSFHQSCIDEWIALAPAATCPLCRIPIFVAFTV</sequence>
<dbReference type="AlphaFoldDB" id="A0A0G4J335"/>
<dbReference type="Proteomes" id="UP000039324">
    <property type="component" value="Unassembled WGS sequence"/>
</dbReference>
<dbReference type="GO" id="GO:0006511">
    <property type="term" value="P:ubiquitin-dependent protein catabolic process"/>
    <property type="evidence" value="ECO:0007669"/>
    <property type="project" value="TreeGrafter"/>
</dbReference>
<dbReference type="Proteomes" id="UP000290189">
    <property type="component" value="Unassembled WGS sequence"/>
</dbReference>
<keyword evidence="3" id="KW-0862">Zinc</keyword>
<evidence type="ECO:0000256" key="2">
    <source>
        <dbReference type="ARBA" id="ARBA00022771"/>
    </source>
</evidence>
<dbReference type="EMBL" id="OVEO01000010">
    <property type="protein sequence ID" value="SPQ98848.1"/>
    <property type="molecule type" value="Genomic_DNA"/>
</dbReference>
<keyword evidence="5" id="KW-0812">Transmembrane</keyword>
<proteinExistence type="predicted"/>
<dbReference type="EMBL" id="CDSF01000122">
    <property type="protein sequence ID" value="CEP01990.1"/>
    <property type="molecule type" value="Genomic_DNA"/>
</dbReference>
<protein>
    <recommendedName>
        <fullName evidence="6">RING-type domain-containing protein</fullName>
    </recommendedName>
</protein>
<keyword evidence="8" id="KW-0496">Mitochondrion</keyword>
<evidence type="ECO:0000256" key="3">
    <source>
        <dbReference type="ARBA" id="ARBA00022833"/>
    </source>
</evidence>
<evidence type="ECO:0000259" key="6">
    <source>
        <dbReference type="PROSITE" id="PS50089"/>
    </source>
</evidence>
<dbReference type="STRING" id="37360.A0A0G4J335"/>
<keyword evidence="1" id="KW-0479">Metal-binding</keyword>
<reference evidence="7 9" key="1">
    <citation type="submission" date="2015-02" db="EMBL/GenBank/DDBJ databases">
        <authorList>
            <person name="Chooi Y.-H."/>
        </authorList>
    </citation>
    <scope>NUCLEOTIDE SEQUENCE [LARGE SCALE GENOMIC DNA]</scope>
    <source>
        <strain evidence="7">E3</strain>
    </source>
</reference>
<dbReference type="Gene3D" id="3.30.40.10">
    <property type="entry name" value="Zinc/RING finger domain, C3HC4 (zinc finger)"/>
    <property type="match status" value="1"/>
</dbReference>
<evidence type="ECO:0000313" key="7">
    <source>
        <dbReference type="EMBL" id="CEP01990.1"/>
    </source>
</evidence>
<dbReference type="PANTHER" id="PTHR45931">
    <property type="entry name" value="SI:CH211-59O9.10"/>
    <property type="match status" value="1"/>
</dbReference>
<geneLocation type="mitochondrion" evidence="8"/>
<evidence type="ECO:0000313" key="10">
    <source>
        <dbReference type="Proteomes" id="UP000290189"/>
    </source>
</evidence>
<keyword evidence="5" id="KW-0472">Membrane</keyword>
<keyword evidence="5" id="KW-1133">Transmembrane helix</keyword>
<feature type="transmembrane region" description="Helical" evidence="5">
    <location>
        <begin position="14"/>
        <end position="37"/>
    </location>
</feature>
<organism evidence="7 9">
    <name type="scientific">Plasmodiophora brassicae</name>
    <name type="common">Clubroot disease agent</name>
    <dbReference type="NCBI Taxonomy" id="37360"/>
    <lineage>
        <taxon>Eukaryota</taxon>
        <taxon>Sar</taxon>
        <taxon>Rhizaria</taxon>
        <taxon>Endomyxa</taxon>
        <taxon>Phytomyxea</taxon>
        <taxon>Plasmodiophorida</taxon>
        <taxon>Plasmodiophoridae</taxon>
        <taxon>Plasmodiophora</taxon>
    </lineage>
</organism>
<dbReference type="Pfam" id="PF13639">
    <property type="entry name" value="zf-RING_2"/>
    <property type="match status" value="1"/>
</dbReference>
<feature type="domain" description="RING-type" evidence="6">
    <location>
        <begin position="152"/>
        <end position="195"/>
    </location>
</feature>
<dbReference type="GO" id="GO:0061630">
    <property type="term" value="F:ubiquitin protein ligase activity"/>
    <property type="evidence" value="ECO:0007669"/>
    <property type="project" value="TreeGrafter"/>
</dbReference>
<gene>
    <name evidence="7" type="ORF">PBRA_002255</name>
    <name evidence="8" type="ORF">PLBR_LOCUS6063</name>
</gene>
<keyword evidence="9" id="KW-1185">Reference proteome</keyword>
<dbReference type="InterPro" id="IPR001841">
    <property type="entry name" value="Znf_RING"/>
</dbReference>
<reference evidence="8 10" key="2">
    <citation type="submission" date="2018-03" db="EMBL/GenBank/DDBJ databases">
        <authorList>
            <person name="Fogelqvist J."/>
        </authorList>
    </citation>
    <scope>NUCLEOTIDE SEQUENCE [LARGE SCALE GENOMIC DNA]</scope>
</reference>
<dbReference type="SMART" id="SM00184">
    <property type="entry name" value="RING"/>
    <property type="match status" value="1"/>
</dbReference>
<dbReference type="SUPFAM" id="SSF57850">
    <property type="entry name" value="RING/U-box"/>
    <property type="match status" value="1"/>
</dbReference>
<keyword evidence="2 4" id="KW-0863">Zinc-finger</keyword>
<dbReference type="GO" id="GO:0005634">
    <property type="term" value="C:nucleus"/>
    <property type="evidence" value="ECO:0007669"/>
    <property type="project" value="TreeGrafter"/>
</dbReference>
<dbReference type="PROSITE" id="PS50089">
    <property type="entry name" value="ZF_RING_2"/>
    <property type="match status" value="1"/>
</dbReference>
<name>A0A0G4J335_PLABS</name>
<evidence type="ECO:0000313" key="8">
    <source>
        <dbReference type="EMBL" id="SPQ98848.1"/>
    </source>
</evidence>